<dbReference type="InterPro" id="IPR027417">
    <property type="entry name" value="P-loop_NTPase"/>
</dbReference>
<dbReference type="SUPFAM" id="SSF52540">
    <property type="entry name" value="P-loop containing nucleoside triphosphate hydrolases"/>
    <property type="match status" value="1"/>
</dbReference>
<feature type="domain" description="PD-(D/E)XK endonuclease-like" evidence="1">
    <location>
        <begin position="669"/>
        <end position="914"/>
    </location>
</feature>
<dbReference type="InterPro" id="IPR011604">
    <property type="entry name" value="PDDEXK-like_dom_sf"/>
</dbReference>
<gene>
    <name evidence="2" type="ORF">A2Y62_03370</name>
</gene>
<proteinExistence type="predicted"/>
<name>A0A1F5VJX6_9BACT</name>
<evidence type="ECO:0000313" key="3">
    <source>
        <dbReference type="Proteomes" id="UP000178943"/>
    </source>
</evidence>
<dbReference type="Gene3D" id="1.10.486.10">
    <property type="entry name" value="PCRA, domain 4"/>
    <property type="match status" value="1"/>
</dbReference>
<evidence type="ECO:0000259" key="1">
    <source>
        <dbReference type="Pfam" id="PF12705"/>
    </source>
</evidence>
<accession>A0A1F5VJX6</accession>
<dbReference type="Gene3D" id="3.40.50.300">
    <property type="entry name" value="P-loop containing nucleotide triphosphate hydrolases"/>
    <property type="match status" value="1"/>
</dbReference>
<dbReference type="AlphaFoldDB" id="A0A1F5VJX6"/>
<organism evidence="2 3">
    <name type="scientific">Candidatus Fischerbacteria bacterium RBG_13_37_8</name>
    <dbReference type="NCBI Taxonomy" id="1817863"/>
    <lineage>
        <taxon>Bacteria</taxon>
        <taxon>Candidatus Fischeribacteriota</taxon>
    </lineage>
</organism>
<dbReference type="Pfam" id="PF12705">
    <property type="entry name" value="PDDEXK_1"/>
    <property type="match status" value="1"/>
</dbReference>
<sequence length="915" mass="105976">MCLPSEAQRIFLMTSKAEIYLFDGGFNYDNALLQSIQVRQPHNYAGNLILCYTGRRAQHLERLFIERYVGNHQTVIPPVFTTMYQYLARFCPRKLVSEIESKYIMLQALHRISDSMPHVKMPELVDEILELYQNIRYFYPDKSLNEAMTLVKNKIAKGCADGYLSKLIFGRVETVSAIILEYSKILHDNSIIGVAELVHDVVINESIEVAIIDLVLELYPVDYKIIASLLQNTIKALLFAEKQHGTSFMYKFDALYSGMNWNIKDVSESANEGNVINHQVVFIPAERRENELVSLLPTKENEIRFIAQRIKEAVMKGTPVDEISIIFPEPYKYISSIKRIFSNYAIEFSYSFGERMLNEPSIQSAYSVLNLVAEDFPRDILLFVVGSNYFSIKDRMKISAEIKQSKVIYGAASWDKEASEVSKFISKIKKLEGCTALNEFISAYITLLRLLNYGSVTGLSERDCSVIEEFWDLLISLHSLTIGIKATFNEFKRIIGYLLTQKRYFGKEKIAKGVKVMGIIESMGIPSTIIFFGGLIDGDEPKIKDWLLIPDEVRKTIGIPATEDNVREQKFYFNRVVQSGSKLLYLSFPQLEANKKTLHSFFLADYCHHHSWDRIKPEVNAVFSLEDHLINKGECIDWYLKNYFKTASLNDSNIELINTYYDSEHLGITDIMKYYECPRAFYFEKILGLEEYEEPTFDYDAKEWGILVHKVLKEAFENGENWQKKAMELFSEHVKVFPVPIQEFFSKRFKMDLIFLKQFQDNIEDEYDIRERELRVAGELAIEDKKQNIKGIIDRIDIKKDGSNYLLIDYKTGNVDDKKYSLQLSLYAWLYRMKENILPAQMILLSLAGLRSKEKKLIPRKKQAEDIIEEMVNEARSVILNIRKGLFFNTGEDEEEAGEMGGWHCSYCAFKNLCW</sequence>
<comment type="caution">
    <text evidence="2">The sequence shown here is derived from an EMBL/GenBank/DDBJ whole genome shotgun (WGS) entry which is preliminary data.</text>
</comment>
<reference evidence="2 3" key="1">
    <citation type="journal article" date="2016" name="Nat. Commun.">
        <title>Thousands of microbial genomes shed light on interconnected biogeochemical processes in an aquifer system.</title>
        <authorList>
            <person name="Anantharaman K."/>
            <person name="Brown C.T."/>
            <person name="Hug L.A."/>
            <person name="Sharon I."/>
            <person name="Castelle C.J."/>
            <person name="Probst A.J."/>
            <person name="Thomas B.C."/>
            <person name="Singh A."/>
            <person name="Wilkins M.J."/>
            <person name="Karaoz U."/>
            <person name="Brodie E.L."/>
            <person name="Williams K.H."/>
            <person name="Hubbard S.S."/>
            <person name="Banfield J.F."/>
        </authorList>
    </citation>
    <scope>NUCLEOTIDE SEQUENCE [LARGE SCALE GENOMIC DNA]</scope>
</reference>
<dbReference type="SUPFAM" id="SSF52980">
    <property type="entry name" value="Restriction endonuclease-like"/>
    <property type="match status" value="1"/>
</dbReference>
<dbReference type="Gene3D" id="3.90.320.10">
    <property type="match status" value="1"/>
</dbReference>
<evidence type="ECO:0000313" key="2">
    <source>
        <dbReference type="EMBL" id="OGF63726.1"/>
    </source>
</evidence>
<dbReference type="Proteomes" id="UP000178943">
    <property type="component" value="Unassembled WGS sequence"/>
</dbReference>
<dbReference type="InterPro" id="IPR038726">
    <property type="entry name" value="PDDEXK_AddAB-type"/>
</dbReference>
<protein>
    <recommendedName>
        <fullName evidence="1">PD-(D/E)XK endonuclease-like domain-containing protein</fullName>
    </recommendedName>
</protein>
<dbReference type="InterPro" id="IPR011335">
    <property type="entry name" value="Restrct_endonuc-II-like"/>
</dbReference>
<dbReference type="EMBL" id="MFGW01000152">
    <property type="protein sequence ID" value="OGF63726.1"/>
    <property type="molecule type" value="Genomic_DNA"/>
</dbReference>